<dbReference type="Proteomes" id="UP001293718">
    <property type="component" value="Unassembled WGS sequence"/>
</dbReference>
<evidence type="ECO:0000256" key="1">
    <source>
        <dbReference type="ARBA" id="ARBA00010832"/>
    </source>
</evidence>
<dbReference type="Pfam" id="PF04809">
    <property type="entry name" value="HupH_C"/>
    <property type="match status" value="2"/>
</dbReference>
<keyword evidence="4" id="KW-1185">Reference proteome</keyword>
<evidence type="ECO:0000259" key="2">
    <source>
        <dbReference type="Pfam" id="PF04809"/>
    </source>
</evidence>
<comment type="caution">
    <text evidence="3">The sequence shown here is derived from an EMBL/GenBank/DDBJ whole genome shotgun (WGS) entry which is preliminary data.</text>
</comment>
<evidence type="ECO:0000313" key="3">
    <source>
        <dbReference type="EMBL" id="MDZ5461388.1"/>
    </source>
</evidence>
<dbReference type="InterPro" id="IPR038527">
    <property type="entry name" value="HupH_C_sf"/>
</dbReference>
<evidence type="ECO:0000313" key="4">
    <source>
        <dbReference type="Proteomes" id="UP001293718"/>
    </source>
</evidence>
<sequence>MKAFPIPVVPFGPGSQAEDETLDYITMPQGMDTYRAPPLPEPEEVAAHGEAQRVLRETLRALALVCSEGGTRCVTLAGLSAEDQALVNQVMGEGEVGARVLPAQDGGVEVQVQESVFAGVWRVTTLSEGRVVTDCLEAGAVPQVLREAAAADSAAFTAPALPDPLPADAMNAAQILVEIEDAARSWQPGAEPHVVNLTLLPVSPLDIGLIDHRVGTGRVLILSRGYGNCRITNAGLRHGWRVVYYNSQDTVILNTVEITDMPQAACAAPDDLADSHHRLQEVLQWVTEVPAAPEVAA</sequence>
<organism evidence="3 4">
    <name type="scientific">Azohydromonas lata</name>
    <dbReference type="NCBI Taxonomy" id="45677"/>
    <lineage>
        <taxon>Bacteria</taxon>
        <taxon>Pseudomonadati</taxon>
        <taxon>Pseudomonadota</taxon>
        <taxon>Betaproteobacteria</taxon>
        <taxon>Burkholderiales</taxon>
        <taxon>Sphaerotilaceae</taxon>
        <taxon>Azohydromonas</taxon>
    </lineage>
</organism>
<accession>A0ABU5IR83</accession>
<gene>
    <name evidence="3" type="ORF">SM757_32915</name>
</gene>
<proteinExistence type="inferred from homology"/>
<dbReference type="InterPro" id="IPR006894">
    <property type="entry name" value="HupH_Hydgase_express_prot_C"/>
</dbReference>
<feature type="domain" description="HupH hydrogenase expression protein C-terminal" evidence="2">
    <location>
        <begin position="170"/>
        <end position="286"/>
    </location>
</feature>
<feature type="domain" description="HupH hydrogenase expression protein C-terminal" evidence="2">
    <location>
        <begin position="51"/>
        <end position="149"/>
    </location>
</feature>
<reference evidence="3 4" key="1">
    <citation type="submission" date="2023-11" db="EMBL/GenBank/DDBJ databases">
        <title>Draft genome of Azohydromonas lata strain H1 (DSM1123), a polyhydroxyalkanoate producer.</title>
        <authorList>
            <person name="Traversa D."/>
            <person name="D'Addabbo P."/>
            <person name="Pazzani C."/>
            <person name="Manzari C."/>
            <person name="Chiara M."/>
            <person name="Scrascia M."/>
        </authorList>
    </citation>
    <scope>NUCLEOTIDE SEQUENCE [LARGE SCALE GENOMIC DNA]</scope>
    <source>
        <strain evidence="3 4">H1</strain>
    </source>
</reference>
<name>A0ABU5IR83_9BURK</name>
<dbReference type="EMBL" id="JAXOJX010000111">
    <property type="protein sequence ID" value="MDZ5461388.1"/>
    <property type="molecule type" value="Genomic_DNA"/>
</dbReference>
<comment type="similarity">
    <text evidence="1">Belongs to the HupH/HyaF family.</text>
</comment>
<dbReference type="Gene3D" id="3.30.1370.140">
    <property type="entry name" value="HupH hydrogenase expression protein, C-terminal domain"/>
    <property type="match status" value="2"/>
</dbReference>
<protein>
    <submittedName>
        <fullName evidence="3">Hydrogenase expression/formation protein</fullName>
    </submittedName>
</protein>
<dbReference type="RefSeq" id="WP_322468563.1">
    <property type="nucleotide sequence ID" value="NZ_JAXOJX010000111.1"/>
</dbReference>